<name>A0AAW9CUP2_BURTH</name>
<feature type="compositionally biased region" description="Low complexity" evidence="1">
    <location>
        <begin position="28"/>
        <end position="41"/>
    </location>
</feature>
<sequence length="51" mass="5402">MRIFDAIALLLSRVAARRTRSVHSAGSPGFARAARGACPPRRAREAGGVKL</sequence>
<comment type="caution">
    <text evidence="2">The sequence shown here is derived from an EMBL/GenBank/DDBJ whole genome shotgun (WGS) entry which is preliminary data.</text>
</comment>
<organism evidence="2 3">
    <name type="scientific">Burkholderia thailandensis</name>
    <dbReference type="NCBI Taxonomy" id="57975"/>
    <lineage>
        <taxon>Bacteria</taxon>
        <taxon>Pseudomonadati</taxon>
        <taxon>Pseudomonadota</taxon>
        <taxon>Betaproteobacteria</taxon>
        <taxon>Burkholderiales</taxon>
        <taxon>Burkholderiaceae</taxon>
        <taxon>Burkholderia</taxon>
        <taxon>pseudomallei group</taxon>
    </lineage>
</organism>
<evidence type="ECO:0000256" key="1">
    <source>
        <dbReference type="SAM" id="MobiDB-lite"/>
    </source>
</evidence>
<accession>A0AAW9CUP2</accession>
<feature type="region of interest" description="Disordered" evidence="1">
    <location>
        <begin position="22"/>
        <end position="51"/>
    </location>
</feature>
<proteinExistence type="predicted"/>
<feature type="compositionally biased region" description="Basic and acidic residues" evidence="1">
    <location>
        <begin position="42"/>
        <end position="51"/>
    </location>
</feature>
<gene>
    <name evidence="2" type="ORF">C7S16_5520</name>
</gene>
<dbReference type="AlphaFoldDB" id="A0AAW9CUP2"/>
<reference evidence="2" key="1">
    <citation type="submission" date="2018-08" db="EMBL/GenBank/DDBJ databases">
        <title>Identification of Burkholderia cepacia strains that express a Burkholderia pseudomallei-like capsular polysaccharide.</title>
        <authorList>
            <person name="Burtnick M.N."/>
            <person name="Vongsouvath M."/>
            <person name="Newton P."/>
            <person name="Wuthiekanun V."/>
            <person name="Limmathurotsakul D."/>
            <person name="Brett P.J."/>
            <person name="Chantratita N."/>
            <person name="Dance D.A."/>
        </authorList>
    </citation>
    <scope>NUCLEOTIDE SEQUENCE</scope>
    <source>
        <strain evidence="2">SBXCC001</strain>
    </source>
</reference>
<protein>
    <submittedName>
        <fullName evidence="2">Uncharacterized protein</fullName>
    </submittedName>
</protein>
<dbReference type="Proteomes" id="UP001272137">
    <property type="component" value="Unassembled WGS sequence"/>
</dbReference>
<evidence type="ECO:0000313" key="2">
    <source>
        <dbReference type="EMBL" id="MDW9252753.1"/>
    </source>
</evidence>
<evidence type="ECO:0000313" key="3">
    <source>
        <dbReference type="Proteomes" id="UP001272137"/>
    </source>
</evidence>
<dbReference type="EMBL" id="QXCT01000001">
    <property type="protein sequence ID" value="MDW9252753.1"/>
    <property type="molecule type" value="Genomic_DNA"/>
</dbReference>